<gene>
    <name evidence="4" type="ORF">A8V01_09840</name>
</gene>
<dbReference type="EMBL" id="LYMM01000084">
    <property type="protein sequence ID" value="PNU02168.1"/>
    <property type="molecule type" value="Genomic_DNA"/>
</dbReference>
<protein>
    <recommendedName>
        <fullName evidence="6">TonB-dependent receptor-like beta-barrel domain-containing protein</fullName>
    </recommendedName>
</protein>
<evidence type="ECO:0000313" key="4">
    <source>
        <dbReference type="EMBL" id="PNU02168.1"/>
    </source>
</evidence>
<dbReference type="GO" id="GO:0009279">
    <property type="term" value="C:cell outer membrane"/>
    <property type="evidence" value="ECO:0007669"/>
    <property type="project" value="UniProtKB-SubCell"/>
</dbReference>
<comment type="caution">
    <text evidence="4">The sequence shown here is derived from an EMBL/GenBank/DDBJ whole genome shotgun (WGS) entry which is preliminary data.</text>
</comment>
<evidence type="ECO:0000313" key="5">
    <source>
        <dbReference type="Proteomes" id="UP000236327"/>
    </source>
</evidence>
<comment type="subcellular location">
    <subcellularLocation>
        <location evidence="1">Cell outer membrane</location>
    </subcellularLocation>
</comment>
<evidence type="ECO:0008006" key="6">
    <source>
        <dbReference type="Google" id="ProtNLM"/>
    </source>
</evidence>
<name>A0A2K2FTS1_9SPHN</name>
<accession>A0A2K2FTS1</accession>
<sequence>MNCVRPGRTLVNAKLGWQGENFGAFLLVSNIFDVQKPAVFFLDFDGRTRGLLTDPRTFGLSFEGRF</sequence>
<dbReference type="Proteomes" id="UP000236327">
    <property type="component" value="Unassembled WGS sequence"/>
</dbReference>
<evidence type="ECO:0000256" key="2">
    <source>
        <dbReference type="ARBA" id="ARBA00023136"/>
    </source>
</evidence>
<dbReference type="Gene3D" id="2.40.170.20">
    <property type="entry name" value="TonB-dependent receptor, beta-barrel domain"/>
    <property type="match status" value="1"/>
</dbReference>
<proteinExistence type="predicted"/>
<evidence type="ECO:0000256" key="1">
    <source>
        <dbReference type="ARBA" id="ARBA00004442"/>
    </source>
</evidence>
<dbReference type="OrthoDB" id="9760333at2"/>
<keyword evidence="2" id="KW-0472">Membrane</keyword>
<evidence type="ECO:0000256" key="3">
    <source>
        <dbReference type="ARBA" id="ARBA00023237"/>
    </source>
</evidence>
<organism evidence="4 5">
    <name type="scientific">Novosphingobium guangzhouense</name>
    <dbReference type="NCBI Taxonomy" id="1850347"/>
    <lineage>
        <taxon>Bacteria</taxon>
        <taxon>Pseudomonadati</taxon>
        <taxon>Pseudomonadota</taxon>
        <taxon>Alphaproteobacteria</taxon>
        <taxon>Sphingomonadales</taxon>
        <taxon>Sphingomonadaceae</taxon>
        <taxon>Novosphingobium</taxon>
    </lineage>
</organism>
<dbReference type="InterPro" id="IPR036942">
    <property type="entry name" value="Beta-barrel_TonB_sf"/>
</dbReference>
<reference evidence="4 5" key="1">
    <citation type="submission" date="2016-05" db="EMBL/GenBank/DDBJ databases">
        <title>Complete genome sequence of Novosphingobium guangzhouense SA925(T).</title>
        <authorList>
            <person name="Sha S."/>
        </authorList>
    </citation>
    <scope>NUCLEOTIDE SEQUENCE [LARGE SCALE GENOMIC DNA]</scope>
    <source>
        <strain evidence="4 5">SA925</strain>
    </source>
</reference>
<keyword evidence="3" id="KW-0998">Cell outer membrane</keyword>
<dbReference type="AlphaFoldDB" id="A0A2K2FTS1"/>
<dbReference type="SUPFAM" id="SSF56935">
    <property type="entry name" value="Porins"/>
    <property type="match status" value="1"/>
</dbReference>
<keyword evidence="5" id="KW-1185">Reference proteome</keyword>
<dbReference type="RefSeq" id="WP_103098948.1">
    <property type="nucleotide sequence ID" value="NZ_LYMM01000084.1"/>
</dbReference>